<organism evidence="1 2">
    <name type="scientific">Callosobruchus maculatus</name>
    <name type="common">Southern cowpea weevil</name>
    <name type="synonym">Pulse bruchid</name>
    <dbReference type="NCBI Taxonomy" id="64391"/>
    <lineage>
        <taxon>Eukaryota</taxon>
        <taxon>Metazoa</taxon>
        <taxon>Ecdysozoa</taxon>
        <taxon>Arthropoda</taxon>
        <taxon>Hexapoda</taxon>
        <taxon>Insecta</taxon>
        <taxon>Pterygota</taxon>
        <taxon>Neoptera</taxon>
        <taxon>Endopterygota</taxon>
        <taxon>Coleoptera</taxon>
        <taxon>Polyphaga</taxon>
        <taxon>Cucujiformia</taxon>
        <taxon>Chrysomeloidea</taxon>
        <taxon>Chrysomelidae</taxon>
        <taxon>Bruchinae</taxon>
        <taxon>Bruchini</taxon>
        <taxon>Callosobruchus</taxon>
    </lineage>
</organism>
<name>A0A653CL03_CALMS</name>
<reference evidence="1 2" key="1">
    <citation type="submission" date="2019-01" db="EMBL/GenBank/DDBJ databases">
        <authorList>
            <person name="Sayadi A."/>
        </authorList>
    </citation>
    <scope>NUCLEOTIDE SEQUENCE [LARGE SCALE GENOMIC DNA]</scope>
</reference>
<evidence type="ECO:0000313" key="2">
    <source>
        <dbReference type="Proteomes" id="UP000410492"/>
    </source>
</evidence>
<sequence length="104" mass="11486">MLLYHTICAQILEKSNESTSTLSSLCCNRGNHPSPDITLLWGVSTNISPGHHPSLGCHYVDIISTSLGCHHHTSLGFHHKNFFGMPPSTLLPRTTPLLWKITMP</sequence>
<dbReference type="EMBL" id="CAACVG010007960">
    <property type="protein sequence ID" value="VEN47810.1"/>
    <property type="molecule type" value="Genomic_DNA"/>
</dbReference>
<protein>
    <submittedName>
        <fullName evidence="1">Uncharacterized protein</fullName>
    </submittedName>
</protein>
<dbReference type="Proteomes" id="UP000410492">
    <property type="component" value="Unassembled WGS sequence"/>
</dbReference>
<gene>
    <name evidence="1" type="ORF">CALMAC_LOCUS9481</name>
</gene>
<dbReference type="AlphaFoldDB" id="A0A653CL03"/>
<accession>A0A653CL03</accession>
<proteinExistence type="predicted"/>
<evidence type="ECO:0000313" key="1">
    <source>
        <dbReference type="EMBL" id="VEN47810.1"/>
    </source>
</evidence>
<keyword evidence="2" id="KW-1185">Reference proteome</keyword>